<keyword evidence="4" id="KW-1185">Reference proteome</keyword>
<comment type="caution">
    <text evidence="3">The sequence shown here is derived from an EMBL/GenBank/DDBJ whole genome shotgun (WGS) entry which is preliminary data.</text>
</comment>
<evidence type="ECO:0000313" key="4">
    <source>
        <dbReference type="Proteomes" id="UP001610335"/>
    </source>
</evidence>
<gene>
    <name evidence="3" type="ORF">BDW59DRAFT_162438</name>
</gene>
<dbReference type="Pfam" id="PF10471">
    <property type="entry name" value="ANAPC_CDC26"/>
    <property type="match status" value="1"/>
</dbReference>
<feature type="compositionally biased region" description="Basic and acidic residues" evidence="2">
    <location>
        <begin position="49"/>
        <end position="60"/>
    </location>
</feature>
<dbReference type="EMBL" id="JBFXLS010000043">
    <property type="protein sequence ID" value="KAL2824551.1"/>
    <property type="molecule type" value="Genomic_DNA"/>
</dbReference>
<organism evidence="3 4">
    <name type="scientific">Aspergillus cavernicola</name>
    <dbReference type="NCBI Taxonomy" id="176166"/>
    <lineage>
        <taxon>Eukaryota</taxon>
        <taxon>Fungi</taxon>
        <taxon>Dikarya</taxon>
        <taxon>Ascomycota</taxon>
        <taxon>Pezizomycotina</taxon>
        <taxon>Eurotiomycetes</taxon>
        <taxon>Eurotiomycetidae</taxon>
        <taxon>Eurotiales</taxon>
        <taxon>Aspergillaceae</taxon>
        <taxon>Aspergillus</taxon>
        <taxon>Aspergillus subgen. Nidulantes</taxon>
    </lineage>
</organism>
<evidence type="ECO:0008006" key="5">
    <source>
        <dbReference type="Google" id="ProtNLM"/>
    </source>
</evidence>
<reference evidence="3 4" key="1">
    <citation type="submission" date="2024-07" db="EMBL/GenBank/DDBJ databases">
        <title>Section-level genome sequencing and comparative genomics of Aspergillus sections Usti and Cavernicolus.</title>
        <authorList>
            <consortium name="Lawrence Berkeley National Laboratory"/>
            <person name="Nybo J.L."/>
            <person name="Vesth T.C."/>
            <person name="Theobald S."/>
            <person name="Frisvad J.C."/>
            <person name="Larsen T.O."/>
            <person name="Kjaerboelling I."/>
            <person name="Rothschild-Mancinelli K."/>
            <person name="Lyhne E.K."/>
            <person name="Kogle M.E."/>
            <person name="Barry K."/>
            <person name="Clum A."/>
            <person name="Na H."/>
            <person name="Ledsgaard L."/>
            <person name="Lin J."/>
            <person name="Lipzen A."/>
            <person name="Kuo A."/>
            <person name="Riley R."/>
            <person name="Mondo S."/>
            <person name="LaButti K."/>
            <person name="Haridas S."/>
            <person name="Pangalinan J."/>
            <person name="Salamov A.A."/>
            <person name="Simmons B.A."/>
            <person name="Magnuson J.K."/>
            <person name="Chen J."/>
            <person name="Drula E."/>
            <person name="Henrissat B."/>
            <person name="Wiebenga A."/>
            <person name="Lubbers R.J."/>
            <person name="Gomes A.C."/>
            <person name="Makela M.R."/>
            <person name="Stajich J."/>
            <person name="Grigoriev I.V."/>
            <person name="Mortensen U.H."/>
            <person name="De vries R.P."/>
            <person name="Baker S.E."/>
            <person name="Andersen M.R."/>
        </authorList>
    </citation>
    <scope>NUCLEOTIDE SEQUENCE [LARGE SCALE GENOMIC DNA]</scope>
    <source>
        <strain evidence="3 4">CBS 600.67</strain>
    </source>
</reference>
<name>A0ABR4I9Z6_9EURO</name>
<proteinExistence type="predicted"/>
<dbReference type="Proteomes" id="UP001610335">
    <property type="component" value="Unassembled WGS sequence"/>
</dbReference>
<feature type="region of interest" description="Disordered" evidence="2">
    <location>
        <begin position="28"/>
        <end position="63"/>
    </location>
</feature>
<evidence type="ECO:0000313" key="3">
    <source>
        <dbReference type="EMBL" id="KAL2824551.1"/>
    </source>
</evidence>
<sequence length="85" mass="9525">MIRRKPTALAITSDDLTIFEEERVRKMERENNGRDSAQNGARVNFDPSDELKPLPGDKARIAPITWPDRGGFGGYLLPPVLELFG</sequence>
<evidence type="ECO:0000256" key="2">
    <source>
        <dbReference type="SAM" id="MobiDB-lite"/>
    </source>
</evidence>
<dbReference type="InterPro" id="IPR018860">
    <property type="entry name" value="APC_suCDC26"/>
</dbReference>
<evidence type="ECO:0000256" key="1">
    <source>
        <dbReference type="ARBA" id="ARBA00022786"/>
    </source>
</evidence>
<accession>A0ABR4I9Z6</accession>
<protein>
    <recommendedName>
        <fullName evidence="5">Anaphase-promoting complex, subunit CDC26</fullName>
    </recommendedName>
</protein>
<keyword evidence="1" id="KW-0833">Ubl conjugation pathway</keyword>